<dbReference type="InterPro" id="IPR002477">
    <property type="entry name" value="Peptidoglycan-bd-like"/>
</dbReference>
<name>A0A370WV46_9GAMM</name>
<dbReference type="InterPro" id="IPR036366">
    <property type="entry name" value="PGBDSf"/>
</dbReference>
<accession>A0A370WV46</accession>
<dbReference type="Gene3D" id="1.10.101.10">
    <property type="entry name" value="PGBD-like superfamily/PGBD"/>
    <property type="match status" value="1"/>
</dbReference>
<proteinExistence type="predicted"/>
<dbReference type="AlphaFoldDB" id="A0A370WV46"/>
<dbReference type="Pfam" id="PF01471">
    <property type="entry name" value="PG_binding_1"/>
    <property type="match status" value="1"/>
</dbReference>
<dbReference type="SUPFAM" id="SSF47090">
    <property type="entry name" value="PGBD-like"/>
    <property type="match status" value="1"/>
</dbReference>
<dbReference type="EMBL" id="QRBF01000012">
    <property type="protein sequence ID" value="RDS80013.1"/>
    <property type="molecule type" value="Genomic_DNA"/>
</dbReference>
<gene>
    <name evidence="2" type="ORF">DWU99_20360</name>
</gene>
<evidence type="ECO:0000313" key="3">
    <source>
        <dbReference type="Proteomes" id="UP000255334"/>
    </source>
</evidence>
<protein>
    <submittedName>
        <fullName evidence="2">Peptidoglycan-binding protein</fullName>
    </submittedName>
</protein>
<feature type="domain" description="Peptidoglycan binding-like" evidence="1">
    <location>
        <begin position="7"/>
        <end position="57"/>
    </location>
</feature>
<dbReference type="Proteomes" id="UP000255334">
    <property type="component" value="Unassembled WGS sequence"/>
</dbReference>
<organism evidence="2 3">
    <name type="scientific">Dyella psychrodurans</name>
    <dbReference type="NCBI Taxonomy" id="1927960"/>
    <lineage>
        <taxon>Bacteria</taxon>
        <taxon>Pseudomonadati</taxon>
        <taxon>Pseudomonadota</taxon>
        <taxon>Gammaproteobacteria</taxon>
        <taxon>Lysobacterales</taxon>
        <taxon>Rhodanobacteraceae</taxon>
        <taxon>Dyella</taxon>
    </lineage>
</organism>
<dbReference type="InterPro" id="IPR036365">
    <property type="entry name" value="PGBD-like_sf"/>
</dbReference>
<comment type="caution">
    <text evidence="2">The sequence shown here is derived from an EMBL/GenBank/DDBJ whole genome shotgun (WGS) entry which is preliminary data.</text>
</comment>
<evidence type="ECO:0000259" key="1">
    <source>
        <dbReference type="Pfam" id="PF01471"/>
    </source>
</evidence>
<keyword evidence="3" id="KW-1185">Reference proteome</keyword>
<sequence>MWLLRGQLAHFRTDFRGSPLKTDNKFRTSTREAVEALQRNHGVQSDGVAGDHTLRAIDGQHALLGVVPAFAPELEGRDAMRLKGPDFVSPMHASTLQGAATETNLAQRIIKHSSIHDMFEAICQAAANKDMDALCAVGKAYENSHAGQVMLAQGAELNRQQVQAQARHMQQRAGRTM</sequence>
<reference evidence="2 3" key="1">
    <citation type="submission" date="2018-07" db="EMBL/GenBank/DDBJ databases">
        <title>Dyella monticola sp. nov. and Dyella psychrodurans sp. nov. isolated from monsoon evergreen broad-leaved forest soil of Dinghu Mountain, China.</title>
        <authorList>
            <person name="Gao Z."/>
            <person name="Qiu L."/>
        </authorList>
    </citation>
    <scope>NUCLEOTIDE SEQUENCE [LARGE SCALE GENOMIC DNA]</scope>
    <source>
        <strain evidence="2 3">4MSK11</strain>
    </source>
</reference>
<evidence type="ECO:0000313" key="2">
    <source>
        <dbReference type="EMBL" id="RDS80013.1"/>
    </source>
</evidence>